<keyword evidence="3" id="KW-0285">Flavoprotein</keyword>
<evidence type="ECO:0000256" key="4">
    <source>
        <dbReference type="ARBA" id="ARBA00022827"/>
    </source>
</evidence>
<dbReference type="GO" id="GO:0071949">
    <property type="term" value="F:FAD binding"/>
    <property type="evidence" value="ECO:0007669"/>
    <property type="project" value="InterPro"/>
</dbReference>
<dbReference type="InterPro" id="IPR036188">
    <property type="entry name" value="FAD/NAD-bd_sf"/>
</dbReference>
<dbReference type="PATRIC" id="fig|1215343.11.peg.110"/>
<gene>
    <name evidence="10" type="ordered locus">B488_01050</name>
</gene>
<protein>
    <recommendedName>
        <fullName evidence="7">D-amino-acid oxidase</fullName>
        <ecNumber evidence="6">1.4.3.3</ecNumber>
    </recommendedName>
</protein>
<dbReference type="eggNOG" id="COG0665">
    <property type="taxonomic scope" value="Bacteria"/>
</dbReference>
<evidence type="ECO:0000256" key="1">
    <source>
        <dbReference type="ARBA" id="ARBA00001974"/>
    </source>
</evidence>
<dbReference type="PANTHER" id="PTHR11530:SF11">
    <property type="entry name" value="D-ASPARTATE OXIDASE"/>
    <property type="match status" value="1"/>
</dbReference>
<dbReference type="Gene3D" id="3.50.50.60">
    <property type="entry name" value="FAD/NAD(P)-binding domain"/>
    <property type="match status" value="1"/>
</dbReference>
<comment type="catalytic activity">
    <reaction evidence="8">
        <text>a D-alpha-amino acid + O2 + H2O = a 2-oxocarboxylate + H2O2 + NH4(+)</text>
        <dbReference type="Rhea" id="RHEA:21816"/>
        <dbReference type="ChEBI" id="CHEBI:15377"/>
        <dbReference type="ChEBI" id="CHEBI:15379"/>
        <dbReference type="ChEBI" id="CHEBI:16240"/>
        <dbReference type="ChEBI" id="CHEBI:28938"/>
        <dbReference type="ChEBI" id="CHEBI:35179"/>
        <dbReference type="ChEBI" id="CHEBI:59871"/>
        <dbReference type="EC" id="1.4.3.3"/>
    </reaction>
    <physiologicalReaction direction="left-to-right" evidence="8">
        <dbReference type="Rhea" id="RHEA:21817"/>
    </physiologicalReaction>
</comment>
<evidence type="ECO:0000313" key="11">
    <source>
        <dbReference type="Proteomes" id="UP000010799"/>
    </source>
</evidence>
<dbReference type="KEGG" id="lcc:B488_01050"/>
<dbReference type="InterPro" id="IPR023209">
    <property type="entry name" value="DAO"/>
</dbReference>
<dbReference type="GO" id="GO:0046416">
    <property type="term" value="P:D-amino acid metabolic process"/>
    <property type="evidence" value="ECO:0007669"/>
    <property type="project" value="InterPro"/>
</dbReference>
<evidence type="ECO:0000256" key="2">
    <source>
        <dbReference type="ARBA" id="ARBA00006730"/>
    </source>
</evidence>
<dbReference type="Pfam" id="PF01266">
    <property type="entry name" value="DAO"/>
    <property type="match status" value="1"/>
</dbReference>
<dbReference type="SUPFAM" id="SSF54373">
    <property type="entry name" value="FAD-linked reductases, C-terminal domain"/>
    <property type="match status" value="1"/>
</dbReference>
<dbReference type="SUPFAM" id="SSF51971">
    <property type="entry name" value="Nucleotide-binding domain"/>
    <property type="match status" value="1"/>
</dbReference>
<comment type="cofactor">
    <cofactor evidence="1">
        <name>FAD</name>
        <dbReference type="ChEBI" id="CHEBI:57692"/>
    </cofactor>
</comment>
<comment type="similarity">
    <text evidence="2">Belongs to the DAMOX/DASOX family.</text>
</comment>
<evidence type="ECO:0000256" key="5">
    <source>
        <dbReference type="ARBA" id="ARBA00023002"/>
    </source>
</evidence>
<dbReference type="EMBL" id="CP003789">
    <property type="protein sequence ID" value="AGA64098.1"/>
    <property type="molecule type" value="Genomic_DNA"/>
</dbReference>
<evidence type="ECO:0000256" key="3">
    <source>
        <dbReference type="ARBA" id="ARBA00022630"/>
    </source>
</evidence>
<feature type="domain" description="FAD dependent oxidoreductase" evidence="9">
    <location>
        <begin position="7"/>
        <end position="324"/>
    </location>
</feature>
<name>L0ETX9_LIBCB</name>
<evidence type="ECO:0000256" key="6">
    <source>
        <dbReference type="ARBA" id="ARBA00039101"/>
    </source>
</evidence>
<keyword evidence="5 10" id="KW-0560">Oxidoreductase</keyword>
<evidence type="ECO:0000313" key="10">
    <source>
        <dbReference type="EMBL" id="AGA64098.1"/>
    </source>
</evidence>
<dbReference type="GO" id="GO:0003884">
    <property type="term" value="F:D-amino-acid oxidase activity"/>
    <property type="evidence" value="ECO:0007669"/>
    <property type="project" value="UniProtKB-EC"/>
</dbReference>
<keyword evidence="4" id="KW-0274">FAD</keyword>
<evidence type="ECO:0000256" key="7">
    <source>
        <dbReference type="ARBA" id="ARBA00039751"/>
    </source>
</evidence>
<sequence length="334" mass="37570">MLSNINVAIVGAGVVGLTAASELLEKGMSITLFEKSNTISVQSSSWQAGGMISAFCESESSNDRLETFGQLAINWWLCHVPETIRSGTGTLVLTLSRDYEELNRFARRTHSYKWLNVDGIASLEPDLSERFSRGLFFYKEAFLNPRKTLVLLAEKIKQRGGFLHLGEEVNPQDLISEKKFDVIIDARGFFCTPEIPSLRGVRGEMIIIRCPDVFLSHPIRLLHPRSSIYVIPREDNYFMVGASMIESNHQNPITLRSAVELMNTAYALHPAFAEADIIELGVGIRPSFPNNMPKILENGKIFIINGMYRYGFLMAPILAMELSKRLKVQFYEGK</sequence>
<dbReference type="PANTHER" id="PTHR11530">
    <property type="entry name" value="D-AMINO ACID OXIDASE"/>
    <property type="match status" value="1"/>
</dbReference>
<reference evidence="10 11" key="1">
    <citation type="journal article" date="2012" name="Stand. Genomic Sci.">
        <title>Complete genome sequence of Liberibacter crescens BT-1.</title>
        <authorList>
            <person name="Leonard M.T."/>
            <person name="Fagen J.R."/>
            <person name="Davis-Richardson A.G."/>
            <person name="Davis M.J."/>
            <person name="Triplett E.W."/>
        </authorList>
    </citation>
    <scope>NUCLEOTIDE SEQUENCE [LARGE SCALE GENOMIC DNA]</scope>
    <source>
        <strain evidence="10 11">BT-1</strain>
    </source>
</reference>
<dbReference type="InterPro" id="IPR006076">
    <property type="entry name" value="FAD-dep_OxRdtase"/>
</dbReference>
<dbReference type="Proteomes" id="UP000010799">
    <property type="component" value="Chromosome"/>
</dbReference>
<evidence type="ECO:0000256" key="8">
    <source>
        <dbReference type="ARBA" id="ARBA00049547"/>
    </source>
</evidence>
<dbReference type="EC" id="1.4.3.3" evidence="6"/>
<dbReference type="AlphaFoldDB" id="L0ETX9"/>
<dbReference type="HOGENOM" id="CLU_007884_1_0_5"/>
<accession>L0ETX9</accession>
<proteinExistence type="inferred from homology"/>
<keyword evidence="11" id="KW-1185">Reference proteome</keyword>
<dbReference type="STRING" id="1215343.B488_01050"/>
<organism evidence="10 11">
    <name type="scientific">Liberibacter crescens (strain BT-1)</name>
    <dbReference type="NCBI Taxonomy" id="1215343"/>
    <lineage>
        <taxon>Bacteria</taxon>
        <taxon>Pseudomonadati</taxon>
        <taxon>Pseudomonadota</taxon>
        <taxon>Alphaproteobacteria</taxon>
        <taxon>Hyphomicrobiales</taxon>
        <taxon>Rhizobiaceae</taxon>
        <taxon>Liberibacter</taxon>
    </lineage>
</organism>
<dbReference type="Gene3D" id="3.30.9.10">
    <property type="entry name" value="D-Amino Acid Oxidase, subunit A, domain 2"/>
    <property type="match status" value="1"/>
</dbReference>
<evidence type="ECO:0000259" key="9">
    <source>
        <dbReference type="Pfam" id="PF01266"/>
    </source>
</evidence>